<comment type="caution">
    <text evidence="2">The sequence shown here is derived from an EMBL/GenBank/DDBJ whole genome shotgun (WGS) entry which is preliminary data.</text>
</comment>
<feature type="domain" description="Phosphodiester glycosidase" evidence="1">
    <location>
        <begin position="17"/>
        <end position="170"/>
    </location>
</feature>
<keyword evidence="3" id="KW-1185">Reference proteome</keyword>
<sequence>MQVLAIQTQIDPPPQKIPEDGYIIAAVGDLIPQVYANFKQGDKVSLKSSEFIKQVDQAIGGGAKILTNGAPESDFSLNISGRHPRSALGFSQDNKTLYLVTIDGRHGNFTGMTQTELAYYMAEAGAYNAINLDGGGSSEMVAKQVGQDAVEIINYPSDGVERRIHNGVGIKNVGEKGPVDQLL</sequence>
<organism evidence="2 3">
    <name type="scientific">Aduncisulcus paluster</name>
    <dbReference type="NCBI Taxonomy" id="2918883"/>
    <lineage>
        <taxon>Eukaryota</taxon>
        <taxon>Metamonada</taxon>
        <taxon>Carpediemonas-like organisms</taxon>
        <taxon>Aduncisulcus</taxon>
    </lineage>
</organism>
<protein>
    <recommendedName>
        <fullName evidence="1">Phosphodiester glycosidase domain-containing protein</fullName>
    </recommendedName>
</protein>
<reference evidence="2" key="1">
    <citation type="submission" date="2022-03" db="EMBL/GenBank/DDBJ databases">
        <title>Draft genome sequence of Aduncisulcus paluster, a free-living microaerophilic Fornicata.</title>
        <authorList>
            <person name="Yuyama I."/>
            <person name="Kume K."/>
            <person name="Tamura T."/>
            <person name="Inagaki Y."/>
            <person name="Hashimoto T."/>
        </authorList>
    </citation>
    <scope>NUCLEOTIDE SEQUENCE</scope>
    <source>
        <strain evidence="2">NY0171</strain>
    </source>
</reference>
<name>A0ABQ5K1R6_9EUKA</name>
<evidence type="ECO:0000259" key="1">
    <source>
        <dbReference type="Pfam" id="PF09992"/>
    </source>
</evidence>
<dbReference type="Pfam" id="PF09992">
    <property type="entry name" value="NAGPA"/>
    <property type="match status" value="1"/>
</dbReference>
<feature type="non-terminal residue" evidence="2">
    <location>
        <position position="183"/>
    </location>
</feature>
<evidence type="ECO:0000313" key="3">
    <source>
        <dbReference type="Proteomes" id="UP001057375"/>
    </source>
</evidence>
<dbReference type="InterPro" id="IPR018711">
    <property type="entry name" value="NAGPA"/>
</dbReference>
<evidence type="ECO:0000313" key="2">
    <source>
        <dbReference type="EMBL" id="GKT25635.1"/>
    </source>
</evidence>
<dbReference type="PANTHER" id="PTHR40446">
    <property type="entry name" value="N-ACETYLGLUCOSAMINE-1-PHOSPHODIESTER ALPHA-N-ACETYLGLUCOSAMINIDASE"/>
    <property type="match status" value="1"/>
</dbReference>
<dbReference type="Proteomes" id="UP001057375">
    <property type="component" value="Unassembled WGS sequence"/>
</dbReference>
<accession>A0ABQ5K1R6</accession>
<dbReference type="PANTHER" id="PTHR40446:SF2">
    <property type="entry name" value="N-ACETYLGLUCOSAMINE-1-PHOSPHODIESTER ALPHA-N-ACETYLGLUCOSAMINIDASE"/>
    <property type="match status" value="1"/>
</dbReference>
<gene>
    <name evidence="2" type="ORF">ADUPG1_004653</name>
</gene>
<dbReference type="EMBL" id="BQXS01007131">
    <property type="protein sequence ID" value="GKT25635.1"/>
    <property type="molecule type" value="Genomic_DNA"/>
</dbReference>
<proteinExistence type="predicted"/>